<dbReference type="EMBL" id="CM051405">
    <property type="protein sequence ID" value="KAJ4705013.1"/>
    <property type="molecule type" value="Genomic_DNA"/>
</dbReference>
<accession>A0ACC1X1V2</accession>
<reference evidence="1 2" key="1">
    <citation type="journal article" date="2023" name="Science">
        <title>Complex scaffold remodeling in plant triterpene biosynthesis.</title>
        <authorList>
            <person name="De La Pena R."/>
            <person name="Hodgson H."/>
            <person name="Liu J.C."/>
            <person name="Stephenson M.J."/>
            <person name="Martin A.C."/>
            <person name="Owen C."/>
            <person name="Harkess A."/>
            <person name="Leebens-Mack J."/>
            <person name="Jimenez L.E."/>
            <person name="Osbourn A."/>
            <person name="Sattely E.S."/>
        </authorList>
    </citation>
    <scope>NUCLEOTIDE SEQUENCE [LARGE SCALE GENOMIC DNA]</scope>
    <source>
        <strain evidence="2">cv. JPN11</strain>
        <tissue evidence="1">Leaf</tissue>
    </source>
</reference>
<keyword evidence="1" id="KW-0239">DNA-directed DNA polymerase</keyword>
<keyword evidence="1" id="KW-0548">Nucleotidyltransferase</keyword>
<protein>
    <submittedName>
        <fullName evidence="1">DNA-directed DNA polymerase</fullName>
    </submittedName>
</protein>
<evidence type="ECO:0000313" key="1">
    <source>
        <dbReference type="EMBL" id="KAJ4705013.1"/>
    </source>
</evidence>
<proteinExistence type="predicted"/>
<comment type="caution">
    <text evidence="1">The sequence shown here is derived from an EMBL/GenBank/DDBJ whole genome shotgun (WGS) entry which is preliminary data.</text>
</comment>
<dbReference type="Proteomes" id="UP001164539">
    <property type="component" value="Chromosome 12"/>
</dbReference>
<evidence type="ECO:0000313" key="2">
    <source>
        <dbReference type="Proteomes" id="UP001164539"/>
    </source>
</evidence>
<keyword evidence="2" id="KW-1185">Reference proteome</keyword>
<gene>
    <name evidence="1" type="ORF">OWV82_021844</name>
</gene>
<name>A0ACC1X1V2_MELAZ</name>
<organism evidence="1 2">
    <name type="scientific">Melia azedarach</name>
    <name type="common">Chinaberry tree</name>
    <dbReference type="NCBI Taxonomy" id="155640"/>
    <lineage>
        <taxon>Eukaryota</taxon>
        <taxon>Viridiplantae</taxon>
        <taxon>Streptophyta</taxon>
        <taxon>Embryophyta</taxon>
        <taxon>Tracheophyta</taxon>
        <taxon>Spermatophyta</taxon>
        <taxon>Magnoliopsida</taxon>
        <taxon>eudicotyledons</taxon>
        <taxon>Gunneridae</taxon>
        <taxon>Pentapetalae</taxon>
        <taxon>rosids</taxon>
        <taxon>malvids</taxon>
        <taxon>Sapindales</taxon>
        <taxon>Meliaceae</taxon>
        <taxon>Melia</taxon>
    </lineage>
</organism>
<keyword evidence="1" id="KW-0808">Transferase</keyword>
<sequence length="378" mass="43730">MNGVDQDLIRMRLFPLSLRDKARGWLQSLQPGNISTWEELAQKFLTKFFPPSKTSQLRGKIAQFRQLDFEPLYKSWERLKDLIRKCPQHEYQDWFQIQLFYNGLDGQIQTIVNVAAGGTLLSKTAEETYALLEEMACNNYQWPSERLIRKRVAGVHEVDQMAALSAEVAALSNQIKNFTTREASSSQDKAMAASSSCVDDGFKQEQCQYINNQNYNFRLSNNLPTHYHPELCNHENVSYDNAKISEKEIGAQFSKFLEMFRKLHFNIPFMDALEQMSNYLKFIKEVMSKKRCLEEYEMVKLTEESSFIIQRKLPKKEKDPGSFTIPCTIGKSNFERALCDLGASINLMPLSIFWKLRLGEVKLTTISLQMADRSITYP</sequence>